<proteinExistence type="predicted"/>
<evidence type="ECO:0000313" key="1">
    <source>
        <dbReference type="EMBL" id="MEN5390584.1"/>
    </source>
</evidence>
<accession>A0ABV0C881</accession>
<dbReference type="RefSeq" id="WP_059033666.1">
    <property type="nucleotide sequence ID" value="NZ_JBDJNV010000024.1"/>
</dbReference>
<evidence type="ECO:0008006" key="3">
    <source>
        <dbReference type="Google" id="ProtNLM"/>
    </source>
</evidence>
<sequence>MRILTDQELDEVFGGDSSVGLTLDRVTVHGPTFSTFNIGGYFSYGPGYSESSGGQSGGSSGSGYGVVHHAVDPSTLPRADKMECKVAAVAEPGHADTANVRVVIVNAHANKQIGQETYEFRSDSPEVPDGYQRIRGAMYVDPNSYQPDGSYTRANAMLFVDAFKATPDGTRSHRYYNDAGELQEQGRPLGALTAEENAIFVAAHEYQHAYQARYPQLFVGLDKEADAETYGLKALDRYRAGTKGNCD</sequence>
<protein>
    <recommendedName>
        <fullName evidence="3">Metalloprotease</fullName>
    </recommendedName>
</protein>
<organism evidence="1 2">
    <name type="scientific">Stenotrophomonas hibiscicola</name>
    <dbReference type="NCBI Taxonomy" id="86189"/>
    <lineage>
        <taxon>Bacteria</taxon>
        <taxon>Pseudomonadati</taxon>
        <taxon>Pseudomonadota</taxon>
        <taxon>Gammaproteobacteria</taxon>
        <taxon>Lysobacterales</taxon>
        <taxon>Lysobacteraceae</taxon>
        <taxon>Stenotrophomonas</taxon>
        <taxon>Stenotrophomonas maltophilia group</taxon>
    </lineage>
</organism>
<gene>
    <name evidence="1" type="ORF">ABE587_12240</name>
</gene>
<name>A0ABV0C881_9GAMM</name>
<dbReference type="EMBL" id="JBDJOF010000022">
    <property type="protein sequence ID" value="MEN5390584.1"/>
    <property type="molecule type" value="Genomic_DNA"/>
</dbReference>
<dbReference type="Proteomes" id="UP001400166">
    <property type="component" value="Unassembled WGS sequence"/>
</dbReference>
<evidence type="ECO:0000313" key="2">
    <source>
        <dbReference type="Proteomes" id="UP001400166"/>
    </source>
</evidence>
<comment type="caution">
    <text evidence="1">The sequence shown here is derived from an EMBL/GenBank/DDBJ whole genome shotgun (WGS) entry which is preliminary data.</text>
</comment>
<reference evidence="1 2" key="1">
    <citation type="submission" date="2024-04" db="EMBL/GenBank/DDBJ databases">
        <title>WGS of bacteria from Torrens River.</title>
        <authorList>
            <person name="Wyrsch E.R."/>
            <person name="Drigo B."/>
        </authorList>
    </citation>
    <scope>NUCLEOTIDE SEQUENCE [LARGE SCALE GENOMIC DNA]</scope>
    <source>
        <strain evidence="1 2">TWI153</strain>
    </source>
</reference>
<keyword evidence="2" id="KW-1185">Reference proteome</keyword>